<proteinExistence type="predicted"/>
<dbReference type="EMBL" id="CM047950">
    <property type="protein sequence ID" value="KAI9895992.1"/>
    <property type="molecule type" value="Genomic_DNA"/>
</dbReference>
<gene>
    <name evidence="1" type="ORF">N3K66_009061</name>
</gene>
<sequence length="231" mass="26508">MKRTIPQPLETIKDVLDLGTGNGRWAVEFADENKNAINLILEVDDIEQDWNRKAKFDLIHARNLNGGIRWQHIIESSYRYLRPGGQLIIENFEYPFSSAGNLEKFKRSYLYAWSSEVERAARKNARPFETISTLQNMLEKTGFQMEVSIEELPIGAWPEDAEQRSIGLGVKKFLNESFEGHSLFLLSEYGGYEEEDATLLCALARQNLSDETLRGVLKWHRIIATKLPSTL</sequence>
<accession>A0ACC0UR45</accession>
<name>A0ACC0UR45_9HYPO</name>
<reference evidence="1" key="1">
    <citation type="submission" date="2022-10" db="EMBL/GenBank/DDBJ databases">
        <title>Complete Genome of Trichothecium roseum strain YXFP-22015, a Plant Pathogen Isolated from Citrus.</title>
        <authorList>
            <person name="Wang Y."/>
            <person name="Zhu L."/>
        </authorList>
    </citation>
    <scope>NUCLEOTIDE SEQUENCE</scope>
    <source>
        <strain evidence="1">YXFP-22015</strain>
    </source>
</reference>
<dbReference type="Proteomes" id="UP001163324">
    <property type="component" value="Chromosome 11"/>
</dbReference>
<comment type="caution">
    <text evidence="1">The sequence shown here is derived from an EMBL/GenBank/DDBJ whole genome shotgun (WGS) entry which is preliminary data.</text>
</comment>
<evidence type="ECO:0000313" key="1">
    <source>
        <dbReference type="EMBL" id="KAI9895992.1"/>
    </source>
</evidence>
<evidence type="ECO:0000313" key="2">
    <source>
        <dbReference type="Proteomes" id="UP001163324"/>
    </source>
</evidence>
<keyword evidence="2" id="KW-1185">Reference proteome</keyword>
<protein>
    <submittedName>
        <fullName evidence="1">Uncharacterized protein</fullName>
    </submittedName>
</protein>
<organism evidence="1 2">
    <name type="scientific">Trichothecium roseum</name>
    <dbReference type="NCBI Taxonomy" id="47278"/>
    <lineage>
        <taxon>Eukaryota</taxon>
        <taxon>Fungi</taxon>
        <taxon>Dikarya</taxon>
        <taxon>Ascomycota</taxon>
        <taxon>Pezizomycotina</taxon>
        <taxon>Sordariomycetes</taxon>
        <taxon>Hypocreomycetidae</taxon>
        <taxon>Hypocreales</taxon>
        <taxon>Hypocreales incertae sedis</taxon>
        <taxon>Trichothecium</taxon>
    </lineage>
</organism>